<gene>
    <name evidence="3" type="ORF">PCANC_01948</name>
</gene>
<dbReference type="OrthoDB" id="10250354at2759"/>
<dbReference type="GO" id="GO:0044183">
    <property type="term" value="F:protein folding chaperone"/>
    <property type="evidence" value="ECO:0007669"/>
    <property type="project" value="TreeGrafter"/>
</dbReference>
<evidence type="ECO:0000313" key="4">
    <source>
        <dbReference type="Proteomes" id="UP000235388"/>
    </source>
</evidence>
<dbReference type="InterPro" id="IPR001623">
    <property type="entry name" value="DnaJ_domain"/>
</dbReference>
<dbReference type="Pfam" id="PF00226">
    <property type="entry name" value="DnaJ"/>
    <property type="match status" value="1"/>
</dbReference>
<feature type="compositionally biased region" description="Polar residues" evidence="1">
    <location>
        <begin position="297"/>
        <end position="306"/>
    </location>
</feature>
<dbReference type="InterPro" id="IPR036869">
    <property type="entry name" value="J_dom_sf"/>
</dbReference>
<dbReference type="GO" id="GO:0005634">
    <property type="term" value="C:nucleus"/>
    <property type="evidence" value="ECO:0007669"/>
    <property type="project" value="TreeGrafter"/>
</dbReference>
<feature type="domain" description="J" evidence="2">
    <location>
        <begin position="3"/>
        <end position="62"/>
    </location>
</feature>
<feature type="compositionally biased region" description="Low complexity" evidence="1">
    <location>
        <begin position="287"/>
        <end position="296"/>
    </location>
</feature>
<dbReference type="AlphaFoldDB" id="A0A2N5W4G6"/>
<dbReference type="PANTHER" id="PTHR43948:SF23">
    <property type="entry name" value="DNAJ DOMAIN PROTEIN (AFU_ORTHOLOGUE AFUA_1G15460)"/>
    <property type="match status" value="1"/>
</dbReference>
<feature type="compositionally biased region" description="Polar residues" evidence="1">
    <location>
        <begin position="129"/>
        <end position="143"/>
    </location>
</feature>
<dbReference type="Gene3D" id="1.10.287.110">
    <property type="entry name" value="DnaJ domain"/>
    <property type="match status" value="1"/>
</dbReference>
<feature type="compositionally biased region" description="Basic and acidic residues" evidence="1">
    <location>
        <begin position="144"/>
        <end position="158"/>
    </location>
</feature>
<feature type="region of interest" description="Disordered" evidence="1">
    <location>
        <begin position="67"/>
        <end position="313"/>
    </location>
</feature>
<dbReference type="PANTHER" id="PTHR43948">
    <property type="entry name" value="DNAJ HOMOLOG SUBFAMILY B"/>
    <property type="match status" value="1"/>
</dbReference>
<dbReference type="SUPFAM" id="SSF46565">
    <property type="entry name" value="Chaperone J-domain"/>
    <property type="match status" value="1"/>
</dbReference>
<dbReference type="EMBL" id="PGCJ01000014">
    <property type="protein sequence ID" value="PLW57136.1"/>
    <property type="molecule type" value="Genomic_DNA"/>
</dbReference>
<evidence type="ECO:0000259" key="2">
    <source>
        <dbReference type="PROSITE" id="PS50076"/>
    </source>
</evidence>
<feature type="compositionally biased region" description="Low complexity" evidence="1">
    <location>
        <begin position="110"/>
        <end position="128"/>
    </location>
</feature>
<organism evidence="3 4">
    <name type="scientific">Puccinia coronata f. sp. avenae</name>
    <dbReference type="NCBI Taxonomy" id="200324"/>
    <lineage>
        <taxon>Eukaryota</taxon>
        <taxon>Fungi</taxon>
        <taxon>Dikarya</taxon>
        <taxon>Basidiomycota</taxon>
        <taxon>Pucciniomycotina</taxon>
        <taxon>Pucciniomycetes</taxon>
        <taxon>Pucciniales</taxon>
        <taxon>Pucciniaceae</taxon>
        <taxon>Puccinia</taxon>
    </lineage>
</organism>
<dbReference type="PRINTS" id="PR00625">
    <property type="entry name" value="JDOMAIN"/>
</dbReference>
<feature type="compositionally biased region" description="Low complexity" evidence="1">
    <location>
        <begin position="518"/>
        <end position="527"/>
    </location>
</feature>
<dbReference type="GO" id="GO:0051087">
    <property type="term" value="F:protein-folding chaperone binding"/>
    <property type="evidence" value="ECO:0007669"/>
    <property type="project" value="TreeGrafter"/>
</dbReference>
<keyword evidence="4" id="KW-1185">Reference proteome</keyword>
<protein>
    <recommendedName>
        <fullName evidence="2">J domain-containing protein</fullName>
    </recommendedName>
</protein>
<sequence length="589" mass="64058">MEDPYTILNIYPDCTYDEAKAAYRKAALMHHPDRQPPARKEEAARRFRIIAQAFHQICQDLGHPIEATSNEKSAGSQSNSQTSNNNNNKNNNSRNIKPNPPAVAATTKNAPRSIASSTTASSKAPALARNNSSSTKAITQASNPHHDRDLSVRPEHRQAMGPGRSETAAVRARAPSAAKPRPIDDQPEEDGSSAESEHEEPCYTSRHSSGPPPHSSEFHHPIADYPSHHHYAHHPSQPHPPISRRSSFSHPGAAEGRAPLNDYYVPPHHAGYHAYGRHHPQYPGPRQQQQQQQQQQLYNLPPNSRSAGGGEDKQWDLGLGSDDFFAGSAAADRFGMGSSMMNEMSSGFDRMMSSAFKGLSMAGPDPAELARSMDGGQNCAMRMRQSKMVMGRTDDGSWAGKRMEKQMNMANGRLEVNENAQDIRVGGRPGGSTQYPPTRDGNMRGTGEDWDPPPAYQGGVGDEEYFGPEGYQPTSNAQHGAMRHGGGYPAAAMLEPEGYEPMSRVHGHGHGEMVPSLGRRGSVSRVRNGPPDGYPDEPGRLQRRPSYAAPDLAHSARAPPMVHPGYSIGAPPIGRSLARRASGEVFARY</sequence>
<evidence type="ECO:0000256" key="1">
    <source>
        <dbReference type="SAM" id="MobiDB-lite"/>
    </source>
</evidence>
<dbReference type="GO" id="GO:0005737">
    <property type="term" value="C:cytoplasm"/>
    <property type="evidence" value="ECO:0007669"/>
    <property type="project" value="TreeGrafter"/>
</dbReference>
<feature type="compositionally biased region" description="Low complexity" evidence="1">
    <location>
        <begin position="168"/>
        <end position="180"/>
    </location>
</feature>
<reference evidence="3 4" key="1">
    <citation type="submission" date="2017-11" db="EMBL/GenBank/DDBJ databases">
        <title>De novo assembly and phasing of dikaryotic genomes from two isolates of Puccinia coronata f. sp. avenae, the causal agent of oat crown rust.</title>
        <authorList>
            <person name="Miller M.E."/>
            <person name="Zhang Y."/>
            <person name="Omidvar V."/>
            <person name="Sperschneider J."/>
            <person name="Schwessinger B."/>
            <person name="Raley C."/>
            <person name="Palmer J.M."/>
            <person name="Garnica D."/>
            <person name="Upadhyaya N."/>
            <person name="Rathjen J."/>
            <person name="Taylor J.M."/>
            <person name="Park R.F."/>
            <person name="Dodds P.N."/>
            <person name="Hirsch C.D."/>
            <person name="Kianian S.F."/>
            <person name="Figueroa M."/>
        </authorList>
    </citation>
    <scope>NUCLEOTIDE SEQUENCE [LARGE SCALE GENOMIC DNA]</scope>
    <source>
        <strain evidence="3">12NC29</strain>
    </source>
</reference>
<evidence type="ECO:0000313" key="3">
    <source>
        <dbReference type="EMBL" id="PLW57136.1"/>
    </source>
</evidence>
<feature type="region of interest" description="Disordered" evidence="1">
    <location>
        <begin position="508"/>
        <end position="574"/>
    </location>
</feature>
<feature type="region of interest" description="Disordered" evidence="1">
    <location>
        <begin position="423"/>
        <end position="465"/>
    </location>
</feature>
<proteinExistence type="predicted"/>
<dbReference type="PROSITE" id="PS50076">
    <property type="entry name" value="DNAJ_2"/>
    <property type="match status" value="1"/>
</dbReference>
<dbReference type="GO" id="GO:0051082">
    <property type="term" value="F:unfolded protein binding"/>
    <property type="evidence" value="ECO:0007669"/>
    <property type="project" value="TreeGrafter"/>
</dbReference>
<dbReference type="Proteomes" id="UP000235388">
    <property type="component" value="Unassembled WGS sequence"/>
</dbReference>
<accession>A0A2N5W4G6</accession>
<comment type="caution">
    <text evidence="3">The sequence shown here is derived from an EMBL/GenBank/DDBJ whole genome shotgun (WGS) entry which is preliminary data.</text>
</comment>
<dbReference type="STRING" id="200324.A0A2N5W4G6"/>
<dbReference type="SMART" id="SM00271">
    <property type="entry name" value="DnaJ"/>
    <property type="match status" value="1"/>
</dbReference>
<dbReference type="CDD" id="cd06257">
    <property type="entry name" value="DnaJ"/>
    <property type="match status" value="1"/>
</dbReference>
<feature type="compositionally biased region" description="Low complexity" evidence="1">
    <location>
        <begin position="76"/>
        <end position="95"/>
    </location>
</feature>
<name>A0A2N5W4G6_9BASI</name>